<keyword evidence="2" id="KW-1185">Reference proteome</keyword>
<name>A0A9P8TJQ2_WICPI</name>
<dbReference type="OrthoDB" id="1938625at2759"/>
<comment type="caution">
    <text evidence="1">The sequence shown here is derived from an EMBL/GenBank/DDBJ whole genome shotgun (WGS) entry which is preliminary data.</text>
</comment>
<gene>
    <name evidence="1" type="ORF">WICPIJ_008109</name>
</gene>
<reference evidence="1" key="1">
    <citation type="journal article" date="2021" name="Open Biol.">
        <title>Shared evolutionary footprints suggest mitochondrial oxidative damage underlies multiple complex I losses in fungi.</title>
        <authorList>
            <person name="Schikora-Tamarit M.A."/>
            <person name="Marcet-Houben M."/>
            <person name="Nosek J."/>
            <person name="Gabaldon T."/>
        </authorList>
    </citation>
    <scope>NUCLEOTIDE SEQUENCE</scope>
    <source>
        <strain evidence="1">CBS2887</strain>
    </source>
</reference>
<protein>
    <submittedName>
        <fullName evidence="1">Uncharacterized protein</fullName>
    </submittedName>
</protein>
<reference evidence="1" key="2">
    <citation type="submission" date="2021-01" db="EMBL/GenBank/DDBJ databases">
        <authorList>
            <person name="Schikora-Tamarit M.A."/>
        </authorList>
    </citation>
    <scope>NUCLEOTIDE SEQUENCE</scope>
    <source>
        <strain evidence="1">CBS2887</strain>
    </source>
</reference>
<proteinExistence type="predicted"/>
<evidence type="ECO:0000313" key="2">
    <source>
        <dbReference type="Proteomes" id="UP000774326"/>
    </source>
</evidence>
<accession>A0A9P8TJQ2</accession>
<dbReference type="EMBL" id="JAEUBG010004665">
    <property type="protein sequence ID" value="KAH3680826.1"/>
    <property type="molecule type" value="Genomic_DNA"/>
</dbReference>
<evidence type="ECO:0000313" key="1">
    <source>
        <dbReference type="EMBL" id="KAH3680826.1"/>
    </source>
</evidence>
<dbReference type="Proteomes" id="UP000774326">
    <property type="component" value="Unassembled WGS sequence"/>
</dbReference>
<organism evidence="1 2">
    <name type="scientific">Wickerhamomyces pijperi</name>
    <name type="common">Yeast</name>
    <name type="synonym">Pichia pijperi</name>
    <dbReference type="NCBI Taxonomy" id="599730"/>
    <lineage>
        <taxon>Eukaryota</taxon>
        <taxon>Fungi</taxon>
        <taxon>Dikarya</taxon>
        <taxon>Ascomycota</taxon>
        <taxon>Saccharomycotina</taxon>
        <taxon>Saccharomycetes</taxon>
        <taxon>Phaffomycetales</taxon>
        <taxon>Wickerhamomycetaceae</taxon>
        <taxon>Wickerhamomyces</taxon>
    </lineage>
</organism>
<dbReference type="AlphaFoldDB" id="A0A9P8TJQ2"/>
<sequence length="343" mass="39845">MISPRIELGTFCGQTIDDLRKSGFGLLNLSQQLIGHRGKFILNLFTEPNFITYRWLRFKLQNYCLVFTHKLKLSPEALRYTDRYNDKRVGFPWFNLLDGTLLRDYNSLPISSELKQSLHPALRSLKCPNMTSFFDTIIDHLAIDSVFKIRLEDWFSAREIVWLRAWFQVVSFPQLTTSNTLELFHLSAAKISHRFVFNCKRSKIRKPGLLETLHLFILGIYDGTFKPSPRSSDLPNLSRQKCHLCDVGEDTPDHLFNDCAVAHYLWTSLIHHDTCAPEISIATIKSLDTHPEEIMVNMNNYLHTLLHLRNQRKCSSGVIQDYSLDSIKPKLGSILREQIRDYE</sequence>